<dbReference type="GO" id="GO:0006355">
    <property type="term" value="P:regulation of DNA-templated transcription"/>
    <property type="evidence" value="ECO:0007669"/>
    <property type="project" value="InterPro"/>
</dbReference>
<dbReference type="PROSITE" id="PS50110">
    <property type="entry name" value="RESPONSE_REGULATORY"/>
    <property type="match status" value="1"/>
</dbReference>
<keyword evidence="2" id="KW-0902">Two-component regulatory system</keyword>
<feature type="modified residue" description="4-aspartylphosphate" evidence="6">
    <location>
        <position position="52"/>
    </location>
</feature>
<name>A0A420WDY4_9PROT</name>
<organism evidence="10 11">
    <name type="scientific">Litorimonas taeanensis</name>
    <dbReference type="NCBI Taxonomy" id="568099"/>
    <lineage>
        <taxon>Bacteria</taxon>
        <taxon>Pseudomonadati</taxon>
        <taxon>Pseudomonadota</taxon>
        <taxon>Alphaproteobacteria</taxon>
        <taxon>Maricaulales</taxon>
        <taxon>Robiginitomaculaceae</taxon>
    </lineage>
</organism>
<keyword evidence="1 6" id="KW-0597">Phosphoprotein</keyword>
<proteinExistence type="predicted"/>
<dbReference type="Gene3D" id="3.40.50.2300">
    <property type="match status" value="1"/>
</dbReference>
<evidence type="ECO:0000256" key="6">
    <source>
        <dbReference type="PROSITE-ProRule" id="PRU00169"/>
    </source>
</evidence>
<dbReference type="PANTHER" id="PTHR48111:SF4">
    <property type="entry name" value="DNA-BINDING DUAL TRANSCRIPTIONAL REGULATOR OMPR"/>
    <property type="match status" value="1"/>
</dbReference>
<evidence type="ECO:0000313" key="10">
    <source>
        <dbReference type="EMBL" id="RKQ69120.1"/>
    </source>
</evidence>
<dbReference type="RefSeq" id="WP_121101260.1">
    <property type="nucleotide sequence ID" value="NZ_RBII01000002.1"/>
</dbReference>
<dbReference type="SUPFAM" id="SSF52172">
    <property type="entry name" value="CheY-like"/>
    <property type="match status" value="1"/>
</dbReference>
<dbReference type="InterPro" id="IPR001867">
    <property type="entry name" value="OmpR/PhoB-type_DNA-bd"/>
</dbReference>
<keyword evidence="11" id="KW-1185">Reference proteome</keyword>
<dbReference type="FunCoup" id="A0A420WDY4">
    <property type="interactions" value="240"/>
</dbReference>
<feature type="domain" description="Response regulatory" evidence="8">
    <location>
        <begin position="3"/>
        <end position="116"/>
    </location>
</feature>
<dbReference type="InParanoid" id="A0A420WDY4"/>
<keyword evidence="5" id="KW-0804">Transcription</keyword>
<dbReference type="PANTHER" id="PTHR48111">
    <property type="entry name" value="REGULATOR OF RPOS"/>
    <property type="match status" value="1"/>
</dbReference>
<evidence type="ECO:0000259" key="8">
    <source>
        <dbReference type="PROSITE" id="PS50110"/>
    </source>
</evidence>
<dbReference type="EMBL" id="RBII01000002">
    <property type="protein sequence ID" value="RKQ69120.1"/>
    <property type="molecule type" value="Genomic_DNA"/>
</dbReference>
<dbReference type="OrthoDB" id="7191169at2"/>
<evidence type="ECO:0000256" key="4">
    <source>
        <dbReference type="ARBA" id="ARBA00023125"/>
    </source>
</evidence>
<dbReference type="Gene3D" id="6.10.250.690">
    <property type="match status" value="1"/>
</dbReference>
<gene>
    <name evidence="10" type="ORF">DES40_1902</name>
</gene>
<dbReference type="FunFam" id="3.40.50.2300:FF:000001">
    <property type="entry name" value="DNA-binding response regulator PhoB"/>
    <property type="match status" value="1"/>
</dbReference>
<dbReference type="GO" id="GO:0000976">
    <property type="term" value="F:transcription cis-regulatory region binding"/>
    <property type="evidence" value="ECO:0007669"/>
    <property type="project" value="TreeGrafter"/>
</dbReference>
<accession>A0A420WDY4</accession>
<evidence type="ECO:0000256" key="1">
    <source>
        <dbReference type="ARBA" id="ARBA00022553"/>
    </source>
</evidence>
<dbReference type="PROSITE" id="PS51755">
    <property type="entry name" value="OMPR_PHOB"/>
    <property type="match status" value="1"/>
</dbReference>
<evidence type="ECO:0000256" key="3">
    <source>
        <dbReference type="ARBA" id="ARBA00023015"/>
    </source>
</evidence>
<dbReference type="InterPro" id="IPR001789">
    <property type="entry name" value="Sig_transdc_resp-reg_receiver"/>
</dbReference>
<dbReference type="Proteomes" id="UP000282211">
    <property type="component" value="Unassembled WGS sequence"/>
</dbReference>
<evidence type="ECO:0000256" key="5">
    <source>
        <dbReference type="ARBA" id="ARBA00023163"/>
    </source>
</evidence>
<reference evidence="10 11" key="1">
    <citation type="submission" date="2018-10" db="EMBL/GenBank/DDBJ databases">
        <title>Genomic Encyclopedia of Type Strains, Phase IV (KMG-IV): sequencing the most valuable type-strain genomes for metagenomic binning, comparative biology and taxonomic classification.</title>
        <authorList>
            <person name="Goeker M."/>
        </authorList>
    </citation>
    <scope>NUCLEOTIDE SEQUENCE [LARGE SCALE GENOMIC DNA]</scope>
    <source>
        <strain evidence="10 11">DSM 22008</strain>
    </source>
</reference>
<dbReference type="InterPro" id="IPR016032">
    <property type="entry name" value="Sig_transdc_resp-reg_C-effctor"/>
</dbReference>
<keyword evidence="4 7" id="KW-0238">DNA-binding</keyword>
<feature type="DNA-binding region" description="OmpR/PhoB-type" evidence="7">
    <location>
        <begin position="128"/>
        <end position="228"/>
    </location>
</feature>
<dbReference type="SMART" id="SM00448">
    <property type="entry name" value="REC"/>
    <property type="match status" value="1"/>
</dbReference>
<feature type="domain" description="OmpR/PhoB-type" evidence="9">
    <location>
        <begin position="128"/>
        <end position="228"/>
    </location>
</feature>
<dbReference type="Pfam" id="PF00486">
    <property type="entry name" value="Trans_reg_C"/>
    <property type="match status" value="1"/>
</dbReference>
<dbReference type="CDD" id="cd00383">
    <property type="entry name" value="trans_reg_C"/>
    <property type="match status" value="1"/>
</dbReference>
<dbReference type="SUPFAM" id="SSF46894">
    <property type="entry name" value="C-terminal effector domain of the bipartite response regulators"/>
    <property type="match status" value="1"/>
</dbReference>
<dbReference type="GO" id="GO:0005829">
    <property type="term" value="C:cytosol"/>
    <property type="evidence" value="ECO:0007669"/>
    <property type="project" value="TreeGrafter"/>
</dbReference>
<evidence type="ECO:0000313" key="11">
    <source>
        <dbReference type="Proteomes" id="UP000282211"/>
    </source>
</evidence>
<dbReference type="AlphaFoldDB" id="A0A420WDY4"/>
<dbReference type="GO" id="GO:0000156">
    <property type="term" value="F:phosphorelay response regulator activity"/>
    <property type="evidence" value="ECO:0007669"/>
    <property type="project" value="TreeGrafter"/>
</dbReference>
<dbReference type="Pfam" id="PF00072">
    <property type="entry name" value="Response_reg"/>
    <property type="match status" value="1"/>
</dbReference>
<dbReference type="InterPro" id="IPR039420">
    <property type="entry name" value="WalR-like"/>
</dbReference>
<protein>
    <submittedName>
        <fullName evidence="10">Two-component system OmpR family response regulator</fullName>
    </submittedName>
</protein>
<dbReference type="InterPro" id="IPR011006">
    <property type="entry name" value="CheY-like_superfamily"/>
</dbReference>
<sequence length="231" mass="25750">MTHILVVDDQPDIRDALCEHLERNGFSATPAADAMQARELLNASPVDLVVLDIMMPGETGLSLCKSLSETSETPVILLTALADDTDRIIGLEIGADDYVTKPFNPRELVARIRSVLRRTSKQSPCQETRNIVFGPWKLDVESGELFSDDSGIVTLSTGELRLLKVFVEHAGETLSRDDLFNLTKGRDGFAFERSIDNMISRLRRKIEIDPSHPTYIKTVWGDGYRFIADIS</sequence>
<dbReference type="Gene3D" id="1.10.10.10">
    <property type="entry name" value="Winged helix-like DNA-binding domain superfamily/Winged helix DNA-binding domain"/>
    <property type="match status" value="1"/>
</dbReference>
<evidence type="ECO:0000256" key="7">
    <source>
        <dbReference type="PROSITE-ProRule" id="PRU01091"/>
    </source>
</evidence>
<evidence type="ECO:0000259" key="9">
    <source>
        <dbReference type="PROSITE" id="PS51755"/>
    </source>
</evidence>
<comment type="caution">
    <text evidence="10">The sequence shown here is derived from an EMBL/GenBank/DDBJ whole genome shotgun (WGS) entry which is preliminary data.</text>
</comment>
<dbReference type="SMART" id="SM00862">
    <property type="entry name" value="Trans_reg_C"/>
    <property type="match status" value="1"/>
</dbReference>
<evidence type="ECO:0000256" key="2">
    <source>
        <dbReference type="ARBA" id="ARBA00023012"/>
    </source>
</evidence>
<keyword evidence="3" id="KW-0805">Transcription regulation</keyword>
<dbReference type="InterPro" id="IPR036388">
    <property type="entry name" value="WH-like_DNA-bd_sf"/>
</dbReference>
<dbReference type="GO" id="GO:0032993">
    <property type="term" value="C:protein-DNA complex"/>
    <property type="evidence" value="ECO:0007669"/>
    <property type="project" value="TreeGrafter"/>
</dbReference>